<dbReference type="AlphaFoldDB" id="A0AAN8XQ24"/>
<gene>
    <name evidence="2" type="ORF">RUM43_001330</name>
</gene>
<dbReference type="EMBL" id="JAWJWE010000001">
    <property type="protein sequence ID" value="KAK6645054.1"/>
    <property type="molecule type" value="Genomic_DNA"/>
</dbReference>
<dbReference type="Proteomes" id="UP001372834">
    <property type="component" value="Unassembled WGS sequence"/>
</dbReference>
<organism evidence="2 3">
    <name type="scientific">Polyplax serrata</name>
    <name type="common">Common mouse louse</name>
    <dbReference type="NCBI Taxonomy" id="468196"/>
    <lineage>
        <taxon>Eukaryota</taxon>
        <taxon>Metazoa</taxon>
        <taxon>Ecdysozoa</taxon>
        <taxon>Arthropoda</taxon>
        <taxon>Hexapoda</taxon>
        <taxon>Insecta</taxon>
        <taxon>Pterygota</taxon>
        <taxon>Neoptera</taxon>
        <taxon>Paraneoptera</taxon>
        <taxon>Psocodea</taxon>
        <taxon>Troctomorpha</taxon>
        <taxon>Phthiraptera</taxon>
        <taxon>Anoplura</taxon>
        <taxon>Polyplacidae</taxon>
        <taxon>Polyplax</taxon>
    </lineage>
</organism>
<protein>
    <submittedName>
        <fullName evidence="2">Uncharacterized protein</fullName>
    </submittedName>
</protein>
<comment type="caution">
    <text evidence="2">The sequence shown here is derived from an EMBL/GenBank/DDBJ whole genome shotgun (WGS) entry which is preliminary data.</text>
</comment>
<evidence type="ECO:0000256" key="1">
    <source>
        <dbReference type="SAM" id="MobiDB-lite"/>
    </source>
</evidence>
<accession>A0AAN8XQ24</accession>
<proteinExistence type="predicted"/>
<evidence type="ECO:0000313" key="2">
    <source>
        <dbReference type="EMBL" id="KAK6645054.1"/>
    </source>
</evidence>
<evidence type="ECO:0000313" key="3">
    <source>
        <dbReference type="Proteomes" id="UP001372834"/>
    </source>
</evidence>
<sequence>MGGMEMKRATRSRRMKQADWEQLGQPEITATTHAGQGKFRENNKDVSAGEKMKNLVRPSSASYHLYLNYNVTTYDINLDEDIAV</sequence>
<reference evidence="2 3" key="1">
    <citation type="submission" date="2023-10" db="EMBL/GenBank/DDBJ databases">
        <title>Genomes of two closely related lineages of the louse Polyplax serrata with different host specificities.</title>
        <authorList>
            <person name="Martinu J."/>
            <person name="Tarabai H."/>
            <person name="Stefka J."/>
            <person name="Hypsa V."/>
        </authorList>
    </citation>
    <scope>NUCLEOTIDE SEQUENCE [LARGE SCALE GENOMIC DNA]</scope>
    <source>
        <strain evidence="2">HR10_N</strain>
    </source>
</reference>
<name>A0AAN8XQ24_POLSC</name>
<feature type="region of interest" description="Disordered" evidence="1">
    <location>
        <begin position="1"/>
        <end position="46"/>
    </location>
</feature>